<proteinExistence type="predicted"/>
<dbReference type="Gene3D" id="2.30.42.10">
    <property type="match status" value="1"/>
</dbReference>
<dbReference type="InterPro" id="IPR036034">
    <property type="entry name" value="PDZ_sf"/>
</dbReference>
<protein>
    <submittedName>
        <fullName evidence="2">PDZ domain-containing protein</fullName>
    </submittedName>
</protein>
<accession>A0A914H721</accession>
<sequence length="133" mass="14468">MESQEWFTQQPQSLVVQKKKLPEAEMSPVSVLTVGSTANPIKFLPDSEMSSSVCVPVTGPKPRLCTLIKERKGKGHFIDTNDKGCIGDRACLKPGQRIAGVNGVLLPINISHKACGKMIKQNKTKTDLLVVLL</sequence>
<evidence type="ECO:0000313" key="2">
    <source>
        <dbReference type="WBParaSite" id="Gr19_v10_g1442.t1"/>
    </source>
</evidence>
<dbReference type="Proteomes" id="UP000887572">
    <property type="component" value="Unplaced"/>
</dbReference>
<reference evidence="2" key="1">
    <citation type="submission" date="2022-11" db="UniProtKB">
        <authorList>
            <consortium name="WormBaseParasite"/>
        </authorList>
    </citation>
    <scope>IDENTIFICATION</scope>
</reference>
<dbReference type="AlphaFoldDB" id="A0A914H721"/>
<dbReference type="WBParaSite" id="Gr19_v10_g1442.t1">
    <property type="protein sequence ID" value="Gr19_v10_g1442.t1"/>
    <property type="gene ID" value="Gr19_v10_g1442"/>
</dbReference>
<evidence type="ECO:0000313" key="1">
    <source>
        <dbReference type="Proteomes" id="UP000887572"/>
    </source>
</evidence>
<dbReference type="SUPFAM" id="SSF50156">
    <property type="entry name" value="PDZ domain-like"/>
    <property type="match status" value="1"/>
</dbReference>
<name>A0A914H721_GLORO</name>
<organism evidence="1 2">
    <name type="scientific">Globodera rostochiensis</name>
    <name type="common">Golden nematode worm</name>
    <name type="synonym">Heterodera rostochiensis</name>
    <dbReference type="NCBI Taxonomy" id="31243"/>
    <lineage>
        <taxon>Eukaryota</taxon>
        <taxon>Metazoa</taxon>
        <taxon>Ecdysozoa</taxon>
        <taxon>Nematoda</taxon>
        <taxon>Chromadorea</taxon>
        <taxon>Rhabditida</taxon>
        <taxon>Tylenchina</taxon>
        <taxon>Tylenchomorpha</taxon>
        <taxon>Tylenchoidea</taxon>
        <taxon>Heteroderidae</taxon>
        <taxon>Heteroderinae</taxon>
        <taxon>Globodera</taxon>
    </lineage>
</organism>
<keyword evidence="1" id="KW-1185">Reference proteome</keyword>